<evidence type="ECO:0000313" key="5">
    <source>
        <dbReference type="Proteomes" id="UP000199259"/>
    </source>
</evidence>
<feature type="active site" description="Proton acceptor" evidence="3">
    <location>
        <position position="96"/>
    </location>
</feature>
<dbReference type="InterPro" id="IPR029001">
    <property type="entry name" value="ITPase-like_fam"/>
</dbReference>
<dbReference type="Gene3D" id="3.90.950.10">
    <property type="match status" value="1"/>
</dbReference>
<dbReference type="InterPro" id="IPR003697">
    <property type="entry name" value="Maf-like"/>
</dbReference>
<comment type="cofactor">
    <cofactor evidence="1 3">
        <name>a divalent metal cation</name>
        <dbReference type="ChEBI" id="CHEBI:60240"/>
    </cofactor>
</comment>
<keyword evidence="3" id="KW-0546">Nucleotide metabolism</keyword>
<evidence type="ECO:0000256" key="3">
    <source>
        <dbReference type="HAMAP-Rule" id="MF_00528"/>
    </source>
</evidence>
<keyword evidence="3" id="KW-0963">Cytoplasm</keyword>
<dbReference type="PIRSF" id="PIRSF006305">
    <property type="entry name" value="Maf"/>
    <property type="match status" value="1"/>
</dbReference>
<dbReference type="EMBL" id="FNCA01000008">
    <property type="protein sequence ID" value="SDG15495.1"/>
    <property type="molecule type" value="Genomic_DNA"/>
</dbReference>
<comment type="catalytic activity">
    <reaction evidence="3">
        <text>dTTP + H2O = dTMP + diphosphate + H(+)</text>
        <dbReference type="Rhea" id="RHEA:28534"/>
        <dbReference type="ChEBI" id="CHEBI:15377"/>
        <dbReference type="ChEBI" id="CHEBI:15378"/>
        <dbReference type="ChEBI" id="CHEBI:33019"/>
        <dbReference type="ChEBI" id="CHEBI:37568"/>
        <dbReference type="ChEBI" id="CHEBI:63528"/>
        <dbReference type="EC" id="3.6.1.9"/>
    </reaction>
</comment>
<keyword evidence="5" id="KW-1185">Reference proteome</keyword>
<accession>A0A7Z7FD70</accession>
<sequence length="220" mass="24267">MVTLLTIFLFFCFYRITDILCQLPSTMKKVILASASPRRSELLSTLIGGDFEIIVSSYDEKAFDDLAPVDLVMYHSREKAIDVAGKLNEGIIISADTVVVCDGDILGKPDDTEDAERMLKRLSGKKIQAISGITVMDVATGLEVTEYEITDILMRKMSDTFIMKYINTGETEGKAGAFAIQGKGAVLVERIEGDFFNVVGLPLFRLSRMMEIFGIDVLAV</sequence>
<dbReference type="GO" id="GO:0047429">
    <property type="term" value="F:nucleoside triphosphate diphosphatase activity"/>
    <property type="evidence" value="ECO:0007669"/>
    <property type="project" value="UniProtKB-EC"/>
</dbReference>
<proteinExistence type="inferred from homology"/>
<dbReference type="CDD" id="cd00555">
    <property type="entry name" value="Maf"/>
    <property type="match status" value="1"/>
</dbReference>
<organism evidence="4 5">
    <name type="scientific">Methanolobus vulcani</name>
    <dbReference type="NCBI Taxonomy" id="38026"/>
    <lineage>
        <taxon>Archaea</taxon>
        <taxon>Methanobacteriati</taxon>
        <taxon>Methanobacteriota</taxon>
        <taxon>Stenosarchaea group</taxon>
        <taxon>Methanomicrobia</taxon>
        <taxon>Methanosarcinales</taxon>
        <taxon>Methanosarcinaceae</taxon>
        <taxon>Methanolobus</taxon>
    </lineage>
</organism>
<dbReference type="AlphaFoldDB" id="A0A7Z7FD70"/>
<comment type="subcellular location">
    <subcellularLocation>
        <location evidence="3">Cytoplasm</location>
    </subcellularLocation>
</comment>
<dbReference type="PANTHER" id="PTHR43213">
    <property type="entry name" value="BIFUNCTIONAL DTTP/UTP PYROPHOSPHATASE/METHYLTRANSFERASE PROTEIN-RELATED"/>
    <property type="match status" value="1"/>
</dbReference>
<gene>
    <name evidence="4" type="ORF">SAMN04488589_2293</name>
</gene>
<keyword evidence="2 3" id="KW-0378">Hydrolase</keyword>
<evidence type="ECO:0000256" key="2">
    <source>
        <dbReference type="ARBA" id="ARBA00022801"/>
    </source>
</evidence>
<comment type="caution">
    <text evidence="4">The sequence shown here is derived from an EMBL/GenBank/DDBJ whole genome shotgun (WGS) entry which is preliminary data.</text>
</comment>
<comment type="catalytic activity">
    <reaction evidence="3">
        <text>UTP + H2O = UMP + diphosphate + H(+)</text>
        <dbReference type="Rhea" id="RHEA:29395"/>
        <dbReference type="ChEBI" id="CHEBI:15377"/>
        <dbReference type="ChEBI" id="CHEBI:15378"/>
        <dbReference type="ChEBI" id="CHEBI:33019"/>
        <dbReference type="ChEBI" id="CHEBI:46398"/>
        <dbReference type="ChEBI" id="CHEBI:57865"/>
        <dbReference type="EC" id="3.6.1.9"/>
    </reaction>
</comment>
<dbReference type="EC" id="3.6.1.9" evidence="3"/>
<evidence type="ECO:0000256" key="1">
    <source>
        <dbReference type="ARBA" id="ARBA00001968"/>
    </source>
</evidence>
<dbReference type="Proteomes" id="UP000199259">
    <property type="component" value="Unassembled WGS sequence"/>
</dbReference>
<comment type="similarity">
    <text evidence="3">Belongs to the Maf family. YhdE subfamily.</text>
</comment>
<protein>
    <recommendedName>
        <fullName evidence="3">dTTP/UTP pyrophosphatase</fullName>
        <shortName evidence="3">dTTPase/UTPase</shortName>
        <ecNumber evidence="3">3.6.1.9</ecNumber>
    </recommendedName>
    <alternativeName>
        <fullName evidence="3">Nucleoside triphosphate pyrophosphatase</fullName>
    </alternativeName>
    <alternativeName>
        <fullName evidence="3">Nucleotide pyrophosphatase</fullName>
        <shortName evidence="3">Nucleotide PPase</shortName>
    </alternativeName>
</protein>
<reference evidence="4 5" key="1">
    <citation type="submission" date="2016-10" db="EMBL/GenBank/DDBJ databases">
        <authorList>
            <person name="Varghese N."/>
            <person name="Submissions S."/>
        </authorList>
    </citation>
    <scope>NUCLEOTIDE SEQUENCE [LARGE SCALE GENOMIC DNA]</scope>
    <source>
        <strain evidence="4 5">PL 12/M</strain>
    </source>
</reference>
<evidence type="ECO:0000313" key="4">
    <source>
        <dbReference type="EMBL" id="SDG15495.1"/>
    </source>
</evidence>
<feature type="site" description="Important for substrate specificity" evidence="3">
    <location>
        <position position="181"/>
    </location>
</feature>
<dbReference type="PANTHER" id="PTHR43213:SF5">
    <property type="entry name" value="BIFUNCTIONAL DTTP_UTP PYROPHOSPHATASE_METHYLTRANSFERASE PROTEIN-RELATED"/>
    <property type="match status" value="1"/>
</dbReference>
<dbReference type="HAMAP" id="MF_00528">
    <property type="entry name" value="Maf"/>
    <property type="match status" value="1"/>
</dbReference>
<dbReference type="SUPFAM" id="SSF52972">
    <property type="entry name" value="ITPase-like"/>
    <property type="match status" value="1"/>
</dbReference>
<dbReference type="GO" id="GO:0005737">
    <property type="term" value="C:cytoplasm"/>
    <property type="evidence" value="ECO:0007669"/>
    <property type="project" value="UniProtKB-SubCell"/>
</dbReference>
<dbReference type="Pfam" id="PF02545">
    <property type="entry name" value="Maf"/>
    <property type="match status" value="1"/>
</dbReference>
<dbReference type="GO" id="GO:0009117">
    <property type="term" value="P:nucleotide metabolic process"/>
    <property type="evidence" value="ECO:0007669"/>
    <property type="project" value="UniProtKB-KW"/>
</dbReference>
<feature type="site" description="Important for substrate specificity" evidence="3">
    <location>
        <position position="38"/>
    </location>
</feature>
<name>A0A7Z7FD70_9EURY</name>
<dbReference type="NCBIfam" id="TIGR00172">
    <property type="entry name" value="maf"/>
    <property type="match status" value="1"/>
</dbReference>
<comment type="caution">
    <text evidence="3">Lacks conserved residue(s) required for the propagation of feature annotation.</text>
</comment>
<comment type="function">
    <text evidence="3">Nucleoside triphosphate pyrophosphatase that hydrolyzes dTTP and UTP. May have a dual role in cell division arrest and in preventing the incorporation of modified nucleotides into cellular nucleic acids.</text>
</comment>
<feature type="site" description="Important for substrate specificity" evidence="3">
    <location>
        <position position="97"/>
    </location>
</feature>